<dbReference type="AlphaFoldDB" id="A0A453IN55"/>
<keyword evidence="3" id="KW-1185">Reference proteome</keyword>
<dbReference type="PANTHER" id="PTHR47481:SF31">
    <property type="entry name" value="OS01G0873500 PROTEIN"/>
    <property type="match status" value="1"/>
</dbReference>
<reference evidence="2" key="5">
    <citation type="journal article" date="2021" name="G3 (Bethesda)">
        <title>Aegilops tauschii genome assembly Aet v5.0 features greater sequence contiguity and improved annotation.</title>
        <authorList>
            <person name="Wang L."/>
            <person name="Zhu T."/>
            <person name="Rodriguez J.C."/>
            <person name="Deal K.R."/>
            <person name="Dubcovsky J."/>
            <person name="McGuire P.E."/>
            <person name="Lux T."/>
            <person name="Spannagl M."/>
            <person name="Mayer K.F.X."/>
            <person name="Baldrich P."/>
            <person name="Meyers B.C."/>
            <person name="Huo N."/>
            <person name="Gu Y.Q."/>
            <person name="Zhou H."/>
            <person name="Devos K.M."/>
            <person name="Bennetzen J.L."/>
            <person name="Unver T."/>
            <person name="Budak H."/>
            <person name="Gulick P.J."/>
            <person name="Galiba G."/>
            <person name="Kalapos B."/>
            <person name="Nelson D.R."/>
            <person name="Li P."/>
            <person name="You F.M."/>
            <person name="Luo M.C."/>
            <person name="Dvorak J."/>
        </authorList>
    </citation>
    <scope>NUCLEOTIDE SEQUENCE [LARGE SCALE GENOMIC DNA]</scope>
    <source>
        <strain evidence="2">cv. AL8/78</strain>
    </source>
</reference>
<feature type="region of interest" description="Disordered" evidence="1">
    <location>
        <begin position="51"/>
        <end position="70"/>
    </location>
</feature>
<reference evidence="2" key="4">
    <citation type="submission" date="2019-03" db="UniProtKB">
        <authorList>
            <consortium name="EnsemblPlants"/>
        </authorList>
    </citation>
    <scope>IDENTIFICATION</scope>
</reference>
<reference evidence="2" key="3">
    <citation type="journal article" date="2017" name="Nature">
        <title>Genome sequence of the progenitor of the wheat D genome Aegilops tauschii.</title>
        <authorList>
            <person name="Luo M.C."/>
            <person name="Gu Y.Q."/>
            <person name="Puiu D."/>
            <person name="Wang H."/>
            <person name="Twardziok S.O."/>
            <person name="Deal K.R."/>
            <person name="Huo N."/>
            <person name="Zhu T."/>
            <person name="Wang L."/>
            <person name="Wang Y."/>
            <person name="McGuire P.E."/>
            <person name="Liu S."/>
            <person name="Long H."/>
            <person name="Ramasamy R.K."/>
            <person name="Rodriguez J.C."/>
            <person name="Van S.L."/>
            <person name="Yuan L."/>
            <person name="Wang Z."/>
            <person name="Xia Z."/>
            <person name="Xiao L."/>
            <person name="Anderson O.D."/>
            <person name="Ouyang S."/>
            <person name="Liang Y."/>
            <person name="Zimin A.V."/>
            <person name="Pertea G."/>
            <person name="Qi P."/>
            <person name="Bennetzen J.L."/>
            <person name="Dai X."/>
            <person name="Dawson M.W."/>
            <person name="Muller H.G."/>
            <person name="Kugler K."/>
            <person name="Rivarola-Duarte L."/>
            <person name="Spannagl M."/>
            <person name="Mayer K.F.X."/>
            <person name="Lu F.H."/>
            <person name="Bevan M.W."/>
            <person name="Leroy P."/>
            <person name="Li P."/>
            <person name="You F.M."/>
            <person name="Sun Q."/>
            <person name="Liu Z."/>
            <person name="Lyons E."/>
            <person name="Wicker T."/>
            <person name="Salzberg S.L."/>
            <person name="Devos K.M."/>
            <person name="Dvorak J."/>
        </authorList>
    </citation>
    <scope>NUCLEOTIDE SEQUENCE [LARGE SCALE GENOMIC DNA]</scope>
    <source>
        <strain evidence="2">cv. AL8/78</strain>
    </source>
</reference>
<dbReference type="STRING" id="200361.A0A453IN55"/>
<sequence length="211" mass="23262">MSSSGSSHPNLNQQVTEKLTRTNYVLWRAQIVPQLRGADVFGYADGTTSEPPRLLVSKDKDRKESSAPNPLHPIWVREDQQVLGYLLNNLSKEVLVQVTAITTSHALWAALAGMFSSQSLSRVNNIRTALINTQKGTQSVATFFAHMRGLADELAAAGKPLQDDELVSYILHGLDMDYQPLVSALDARITPVSIDELFSMMSNFDQCVALF</sequence>
<dbReference type="Proteomes" id="UP000015105">
    <property type="component" value="Chromosome 4D"/>
</dbReference>
<proteinExistence type="predicted"/>
<reference evidence="3" key="1">
    <citation type="journal article" date="2014" name="Science">
        <title>Ancient hybridizations among the ancestral genomes of bread wheat.</title>
        <authorList>
            <consortium name="International Wheat Genome Sequencing Consortium,"/>
            <person name="Marcussen T."/>
            <person name="Sandve S.R."/>
            <person name="Heier L."/>
            <person name="Spannagl M."/>
            <person name="Pfeifer M."/>
            <person name="Jakobsen K.S."/>
            <person name="Wulff B.B."/>
            <person name="Steuernagel B."/>
            <person name="Mayer K.F."/>
            <person name="Olsen O.A."/>
        </authorList>
    </citation>
    <scope>NUCLEOTIDE SEQUENCE [LARGE SCALE GENOMIC DNA]</scope>
    <source>
        <strain evidence="3">cv. AL8/78</strain>
    </source>
</reference>
<organism evidence="2 3">
    <name type="scientific">Aegilops tauschii subsp. strangulata</name>
    <name type="common">Goatgrass</name>
    <dbReference type="NCBI Taxonomy" id="200361"/>
    <lineage>
        <taxon>Eukaryota</taxon>
        <taxon>Viridiplantae</taxon>
        <taxon>Streptophyta</taxon>
        <taxon>Embryophyta</taxon>
        <taxon>Tracheophyta</taxon>
        <taxon>Spermatophyta</taxon>
        <taxon>Magnoliopsida</taxon>
        <taxon>Liliopsida</taxon>
        <taxon>Poales</taxon>
        <taxon>Poaceae</taxon>
        <taxon>BOP clade</taxon>
        <taxon>Pooideae</taxon>
        <taxon>Triticodae</taxon>
        <taxon>Triticeae</taxon>
        <taxon>Triticinae</taxon>
        <taxon>Aegilops</taxon>
    </lineage>
</organism>
<dbReference type="EnsemblPlants" id="AET4Gv20609300.1">
    <property type="protein sequence ID" value="AET4Gv20609300.1"/>
    <property type="gene ID" value="AET4Gv20609300"/>
</dbReference>
<evidence type="ECO:0008006" key="4">
    <source>
        <dbReference type="Google" id="ProtNLM"/>
    </source>
</evidence>
<dbReference type="Pfam" id="PF14223">
    <property type="entry name" value="Retrotran_gag_2"/>
    <property type="match status" value="1"/>
</dbReference>
<feature type="compositionally biased region" description="Basic and acidic residues" evidence="1">
    <location>
        <begin position="56"/>
        <end position="65"/>
    </location>
</feature>
<evidence type="ECO:0000313" key="3">
    <source>
        <dbReference type="Proteomes" id="UP000015105"/>
    </source>
</evidence>
<reference evidence="3" key="2">
    <citation type="journal article" date="2017" name="Nat. Plants">
        <title>The Aegilops tauschii genome reveals multiple impacts of transposons.</title>
        <authorList>
            <person name="Zhao G."/>
            <person name="Zou C."/>
            <person name="Li K."/>
            <person name="Wang K."/>
            <person name="Li T."/>
            <person name="Gao L."/>
            <person name="Zhang X."/>
            <person name="Wang H."/>
            <person name="Yang Z."/>
            <person name="Liu X."/>
            <person name="Jiang W."/>
            <person name="Mao L."/>
            <person name="Kong X."/>
            <person name="Jiao Y."/>
            <person name="Jia J."/>
        </authorList>
    </citation>
    <scope>NUCLEOTIDE SEQUENCE [LARGE SCALE GENOMIC DNA]</scope>
    <source>
        <strain evidence="3">cv. AL8/78</strain>
    </source>
</reference>
<name>A0A453IN55_AEGTS</name>
<dbReference type="PANTHER" id="PTHR47481">
    <property type="match status" value="1"/>
</dbReference>
<evidence type="ECO:0000256" key="1">
    <source>
        <dbReference type="SAM" id="MobiDB-lite"/>
    </source>
</evidence>
<evidence type="ECO:0000313" key="2">
    <source>
        <dbReference type="EnsemblPlants" id="AET4Gv20609300.1"/>
    </source>
</evidence>
<accession>A0A453IN55</accession>
<dbReference type="Gramene" id="AET4Gv20609300.1">
    <property type="protein sequence ID" value="AET4Gv20609300.1"/>
    <property type="gene ID" value="AET4Gv20609300"/>
</dbReference>
<protein>
    <recommendedName>
        <fullName evidence="4">Retrotransposon Copia-like N-terminal domain-containing protein</fullName>
    </recommendedName>
</protein>